<dbReference type="PANTHER" id="PTHR15615:SF10">
    <property type="entry name" value="PHO85 CYCLIN-2-RELATED"/>
    <property type="match status" value="1"/>
</dbReference>
<accession>A0A367JQ67</accession>
<dbReference type="GO" id="GO:0005634">
    <property type="term" value="C:nucleus"/>
    <property type="evidence" value="ECO:0007669"/>
    <property type="project" value="TreeGrafter"/>
</dbReference>
<sequence>MSKPYLSRNGHLFDSMLEIKMENDQLKHCLRQLLTLSKQTTSNEKRDTQLPAFFWSDEEKNTSLEDNKINDAKNDHSLKTSPSPLSPIAYSKLAISAGSSSNMPREPSISSQEEWENLRDAHPIKKSPGSAILTTPAGNQIQNQTTVSLQPLLVDDKGDIPIKKSNLVLKRASRSSLGSTFVMIVEQLHHRNGEKDQTVLKLKEGMTSDTDAVLLKGIEDMNRQPITKSLLFYVANQALSAIPQCQVALNDDNTAEKSKFYKIYDELPSLPDFVDLVVKRAKTTPGTLLGTLVLLDNTSKMLPSTARGRPCSPYRVFLASLILASKFLNDVCPKNLSWARYARYFCLTDINLMEKQLLILLQYKTFMKLNDIIQAYNGFLLFDMSQILQQVEYSVNMAASSYYKPFQQQAFITQTTDQQDTILSDDHITSYVVICPDTTKNELIETISEAASSSSSISSDLCFTYSTEALVNGTLEHESTSAARIE</sequence>
<keyword evidence="3" id="KW-1185">Reference proteome</keyword>
<dbReference type="STRING" id="86630.A0A367JQ67"/>
<proteinExistence type="predicted"/>
<evidence type="ECO:0000313" key="2">
    <source>
        <dbReference type="EMBL" id="RCH91841.1"/>
    </source>
</evidence>
<dbReference type="InterPro" id="IPR006671">
    <property type="entry name" value="Cyclin_N"/>
</dbReference>
<evidence type="ECO:0000259" key="1">
    <source>
        <dbReference type="Pfam" id="PF00134"/>
    </source>
</evidence>
<feature type="domain" description="Cyclin N-terminal" evidence="1">
    <location>
        <begin position="269"/>
        <end position="364"/>
    </location>
</feature>
<dbReference type="GO" id="GO:0016538">
    <property type="term" value="F:cyclin-dependent protein serine/threonine kinase regulator activity"/>
    <property type="evidence" value="ECO:0007669"/>
    <property type="project" value="TreeGrafter"/>
</dbReference>
<dbReference type="EMBL" id="PJQL01000913">
    <property type="protein sequence ID" value="RCH91841.1"/>
    <property type="molecule type" value="Genomic_DNA"/>
</dbReference>
<gene>
    <name evidence="2" type="ORF">CU097_012107</name>
</gene>
<dbReference type="GO" id="GO:0000307">
    <property type="term" value="C:cyclin-dependent protein kinase holoenzyme complex"/>
    <property type="evidence" value="ECO:0007669"/>
    <property type="project" value="TreeGrafter"/>
</dbReference>
<protein>
    <recommendedName>
        <fullName evidence="1">Cyclin N-terminal domain-containing protein</fullName>
    </recommendedName>
</protein>
<dbReference type="InterPro" id="IPR013922">
    <property type="entry name" value="Cyclin_PHO80-like"/>
</dbReference>
<dbReference type="Proteomes" id="UP000252139">
    <property type="component" value="Unassembled WGS sequence"/>
</dbReference>
<dbReference type="SUPFAM" id="SSF47954">
    <property type="entry name" value="Cyclin-like"/>
    <property type="match status" value="1"/>
</dbReference>
<dbReference type="AlphaFoldDB" id="A0A367JQ67"/>
<dbReference type="GO" id="GO:0019901">
    <property type="term" value="F:protein kinase binding"/>
    <property type="evidence" value="ECO:0007669"/>
    <property type="project" value="InterPro"/>
</dbReference>
<dbReference type="PANTHER" id="PTHR15615">
    <property type="match status" value="1"/>
</dbReference>
<organism evidence="2 3">
    <name type="scientific">Rhizopus azygosporus</name>
    <name type="common">Rhizopus microsporus var. azygosporus</name>
    <dbReference type="NCBI Taxonomy" id="86630"/>
    <lineage>
        <taxon>Eukaryota</taxon>
        <taxon>Fungi</taxon>
        <taxon>Fungi incertae sedis</taxon>
        <taxon>Mucoromycota</taxon>
        <taxon>Mucoromycotina</taxon>
        <taxon>Mucoromycetes</taxon>
        <taxon>Mucorales</taxon>
        <taxon>Mucorineae</taxon>
        <taxon>Rhizopodaceae</taxon>
        <taxon>Rhizopus</taxon>
    </lineage>
</organism>
<reference evidence="2 3" key="1">
    <citation type="journal article" date="2018" name="G3 (Bethesda)">
        <title>Phylogenetic and Phylogenomic Definition of Rhizopus Species.</title>
        <authorList>
            <person name="Gryganskyi A.P."/>
            <person name="Golan J."/>
            <person name="Dolatabadi S."/>
            <person name="Mondo S."/>
            <person name="Robb S."/>
            <person name="Idnurm A."/>
            <person name="Muszewska A."/>
            <person name="Steczkiewicz K."/>
            <person name="Masonjones S."/>
            <person name="Liao H.L."/>
            <person name="Gajdeczka M.T."/>
            <person name="Anike F."/>
            <person name="Vuek A."/>
            <person name="Anishchenko I.M."/>
            <person name="Voigt K."/>
            <person name="de Hoog G.S."/>
            <person name="Smith M.E."/>
            <person name="Heitman J."/>
            <person name="Vilgalys R."/>
            <person name="Stajich J.E."/>
        </authorList>
    </citation>
    <scope>NUCLEOTIDE SEQUENCE [LARGE SCALE GENOMIC DNA]</scope>
    <source>
        <strain evidence="2 3">CBS 357.93</strain>
    </source>
</reference>
<dbReference type="Gene3D" id="1.10.472.10">
    <property type="entry name" value="Cyclin-like"/>
    <property type="match status" value="1"/>
</dbReference>
<evidence type="ECO:0000313" key="3">
    <source>
        <dbReference type="Proteomes" id="UP000252139"/>
    </source>
</evidence>
<comment type="caution">
    <text evidence="2">The sequence shown here is derived from an EMBL/GenBank/DDBJ whole genome shotgun (WGS) entry which is preliminary data.</text>
</comment>
<dbReference type="OrthoDB" id="10250320at2759"/>
<dbReference type="Pfam" id="PF00134">
    <property type="entry name" value="Cyclin_N"/>
    <property type="match status" value="1"/>
</dbReference>
<name>A0A367JQ67_RHIAZ</name>
<dbReference type="InterPro" id="IPR036915">
    <property type="entry name" value="Cyclin-like_sf"/>
</dbReference>
<dbReference type="CDD" id="cd20557">
    <property type="entry name" value="CYCLIN_ScPCL1-like"/>
    <property type="match status" value="1"/>
</dbReference>